<sequence>MLNNRWLEPFQHPKLPLSDSNNTSGKKRAQDWRGTLKRIWTYLMVHRTVLFLVILMITLSSLLALAGPLIVGLSIDRFLVEGDTSLIVLVLFVLGAVYIFHSLTVFLQHFWMVSIAQKTVYTIRTQLFDHLQKLPIPFFDKRQHGDLMSRLTNDMENISNTLNSSVIQIFQSVLTLAGILIVMLYLSPLLTMITLIIVPVMVLGMKWITRRTGPLFKAQQHNLGSVNSYVQETMSGQRIIKSFSQEERVMREFEQKNKNLRLAGFWAQTISGFIPKLMNMLNNVSFAVIAGIGGIFALNGMITIGVIVIFAEYARQFTRPLNDLANQFNVLLSAIAGAERVFQIMDEKDESHDESGKKDLQYKEGSISFDNVTFGYGEEVTINNVSFTAERGETVAFVGPTGAGKTTIISLLSRFYDPDQGVISIDNQDIREVKKKSLRKYMAFVLQDSFLFAGTIRENIRYGKLTASDEAIEKAAEAANAHSFISKLPEGYETKIDAEGAGISQGQKQLLSIARALLADPEILILDEATSSIDTITEIKIQQALRRLMQGRTSIVIAHRLNTIREADQIIVLREGEVIEAGSHETLLEHDGFYADLFHSQKNVSHTYSGVTS</sequence>
<evidence type="ECO:0000256" key="5">
    <source>
        <dbReference type="ARBA" id="ARBA00022741"/>
    </source>
</evidence>
<dbReference type="InterPro" id="IPR003439">
    <property type="entry name" value="ABC_transporter-like_ATP-bd"/>
</dbReference>
<dbReference type="SUPFAM" id="SSF90123">
    <property type="entry name" value="ABC transporter transmembrane region"/>
    <property type="match status" value="1"/>
</dbReference>
<keyword evidence="13" id="KW-1185">Reference proteome</keyword>
<protein>
    <submittedName>
        <fullName evidence="12">ATP-binding cassette, subfamily B</fullName>
    </submittedName>
</protein>
<name>A0A1H0DZZ9_9BACI</name>
<dbReference type="GO" id="GO:0016887">
    <property type="term" value="F:ATP hydrolysis activity"/>
    <property type="evidence" value="ECO:0007669"/>
    <property type="project" value="InterPro"/>
</dbReference>
<dbReference type="EMBL" id="FNIL01000003">
    <property type="protein sequence ID" value="SDN75603.1"/>
    <property type="molecule type" value="Genomic_DNA"/>
</dbReference>
<dbReference type="InterPro" id="IPR011527">
    <property type="entry name" value="ABC1_TM_dom"/>
</dbReference>
<evidence type="ECO:0000256" key="3">
    <source>
        <dbReference type="ARBA" id="ARBA00022475"/>
    </source>
</evidence>
<evidence type="ECO:0000259" key="11">
    <source>
        <dbReference type="PROSITE" id="PS50929"/>
    </source>
</evidence>
<dbReference type="InterPro" id="IPR039421">
    <property type="entry name" value="Type_1_exporter"/>
</dbReference>
<accession>A0A1H0DZZ9</accession>
<dbReference type="FunFam" id="3.40.50.300:FF:000287">
    <property type="entry name" value="Multidrug ABC transporter ATP-binding protein"/>
    <property type="match status" value="1"/>
</dbReference>
<feature type="transmembrane region" description="Helical" evidence="9">
    <location>
        <begin position="284"/>
        <end position="311"/>
    </location>
</feature>
<dbReference type="PROSITE" id="PS50929">
    <property type="entry name" value="ABC_TM1F"/>
    <property type="match status" value="1"/>
</dbReference>
<reference evidence="13" key="1">
    <citation type="submission" date="2016-10" db="EMBL/GenBank/DDBJ databases">
        <authorList>
            <person name="Varghese N."/>
            <person name="Submissions S."/>
        </authorList>
    </citation>
    <scope>NUCLEOTIDE SEQUENCE [LARGE SCALE GENOMIC DNA]</scope>
    <source>
        <strain evidence="13">CGMCC 1.10369</strain>
    </source>
</reference>
<dbReference type="Proteomes" id="UP000198778">
    <property type="component" value="Unassembled WGS sequence"/>
</dbReference>
<dbReference type="OrthoDB" id="9770415at2"/>
<dbReference type="PROSITE" id="PS00211">
    <property type="entry name" value="ABC_TRANSPORTER_1"/>
    <property type="match status" value="1"/>
</dbReference>
<dbReference type="PANTHER" id="PTHR43394:SF1">
    <property type="entry name" value="ATP-BINDING CASSETTE SUB-FAMILY B MEMBER 10, MITOCHONDRIAL"/>
    <property type="match status" value="1"/>
</dbReference>
<evidence type="ECO:0000256" key="4">
    <source>
        <dbReference type="ARBA" id="ARBA00022692"/>
    </source>
</evidence>
<gene>
    <name evidence="12" type="ORF">SAMN04488053_103150</name>
</gene>
<dbReference type="InterPro" id="IPR036640">
    <property type="entry name" value="ABC1_TM_sf"/>
</dbReference>
<dbReference type="CDD" id="cd18547">
    <property type="entry name" value="ABC_6TM_Tm288_like"/>
    <property type="match status" value="1"/>
</dbReference>
<dbReference type="InterPro" id="IPR003593">
    <property type="entry name" value="AAA+_ATPase"/>
</dbReference>
<feature type="domain" description="ABC transporter" evidence="10">
    <location>
        <begin position="367"/>
        <end position="600"/>
    </location>
</feature>
<dbReference type="Pfam" id="PF00005">
    <property type="entry name" value="ABC_tran"/>
    <property type="match status" value="1"/>
</dbReference>
<feature type="transmembrane region" description="Helical" evidence="9">
    <location>
        <begin position="48"/>
        <end position="75"/>
    </location>
</feature>
<dbReference type="STRING" id="745820.SAMN04488053_103150"/>
<dbReference type="GO" id="GO:0005524">
    <property type="term" value="F:ATP binding"/>
    <property type="evidence" value="ECO:0007669"/>
    <property type="project" value="UniProtKB-KW"/>
</dbReference>
<dbReference type="SMART" id="SM00382">
    <property type="entry name" value="AAA"/>
    <property type="match status" value="1"/>
</dbReference>
<dbReference type="InterPro" id="IPR017871">
    <property type="entry name" value="ABC_transporter-like_CS"/>
</dbReference>
<dbReference type="InterPro" id="IPR027417">
    <property type="entry name" value="P-loop_NTPase"/>
</dbReference>
<dbReference type="SUPFAM" id="SSF52540">
    <property type="entry name" value="P-loop containing nucleoside triphosphate hydrolases"/>
    <property type="match status" value="1"/>
</dbReference>
<evidence type="ECO:0000256" key="6">
    <source>
        <dbReference type="ARBA" id="ARBA00022840"/>
    </source>
</evidence>
<feature type="domain" description="ABC transmembrane type-1" evidence="11">
    <location>
        <begin position="51"/>
        <end position="333"/>
    </location>
</feature>
<evidence type="ECO:0000259" key="10">
    <source>
        <dbReference type="PROSITE" id="PS50893"/>
    </source>
</evidence>
<dbReference type="GO" id="GO:0015421">
    <property type="term" value="F:ABC-type oligopeptide transporter activity"/>
    <property type="evidence" value="ECO:0007669"/>
    <property type="project" value="TreeGrafter"/>
</dbReference>
<keyword evidence="8 9" id="KW-0472">Membrane</keyword>
<dbReference type="GO" id="GO:0005886">
    <property type="term" value="C:plasma membrane"/>
    <property type="evidence" value="ECO:0007669"/>
    <property type="project" value="UniProtKB-SubCell"/>
</dbReference>
<proteinExistence type="predicted"/>
<evidence type="ECO:0000313" key="12">
    <source>
        <dbReference type="EMBL" id="SDN75603.1"/>
    </source>
</evidence>
<evidence type="ECO:0000256" key="8">
    <source>
        <dbReference type="ARBA" id="ARBA00023136"/>
    </source>
</evidence>
<keyword evidence="5" id="KW-0547">Nucleotide-binding</keyword>
<dbReference type="CDD" id="cd03254">
    <property type="entry name" value="ABCC_Glucan_exporter_like"/>
    <property type="match status" value="1"/>
</dbReference>
<keyword evidence="2" id="KW-0813">Transport</keyword>
<evidence type="ECO:0000256" key="7">
    <source>
        <dbReference type="ARBA" id="ARBA00022989"/>
    </source>
</evidence>
<keyword evidence="6 12" id="KW-0067">ATP-binding</keyword>
<feature type="transmembrane region" description="Helical" evidence="9">
    <location>
        <begin position="87"/>
        <end position="107"/>
    </location>
</feature>
<keyword evidence="3" id="KW-1003">Cell membrane</keyword>
<evidence type="ECO:0000256" key="2">
    <source>
        <dbReference type="ARBA" id="ARBA00022448"/>
    </source>
</evidence>
<comment type="subcellular location">
    <subcellularLocation>
        <location evidence="1">Cell membrane</location>
        <topology evidence="1">Multi-pass membrane protein</topology>
    </subcellularLocation>
</comment>
<dbReference type="FunFam" id="1.20.1560.10:FF:000011">
    <property type="entry name" value="Multidrug ABC transporter ATP-binding protein"/>
    <property type="match status" value="1"/>
</dbReference>
<dbReference type="PROSITE" id="PS50893">
    <property type="entry name" value="ABC_TRANSPORTER_2"/>
    <property type="match status" value="1"/>
</dbReference>
<dbReference type="AlphaFoldDB" id="A0A1H0DZZ9"/>
<feature type="transmembrane region" description="Helical" evidence="9">
    <location>
        <begin position="165"/>
        <end position="186"/>
    </location>
</feature>
<dbReference type="Pfam" id="PF00664">
    <property type="entry name" value="ABC_membrane"/>
    <property type="match status" value="1"/>
</dbReference>
<keyword evidence="4 9" id="KW-0812">Transmembrane</keyword>
<evidence type="ECO:0000256" key="1">
    <source>
        <dbReference type="ARBA" id="ARBA00004651"/>
    </source>
</evidence>
<dbReference type="Gene3D" id="3.40.50.300">
    <property type="entry name" value="P-loop containing nucleotide triphosphate hydrolases"/>
    <property type="match status" value="1"/>
</dbReference>
<dbReference type="RefSeq" id="WP_090842096.1">
    <property type="nucleotide sequence ID" value="NZ_FNIL01000003.1"/>
</dbReference>
<evidence type="ECO:0000313" key="13">
    <source>
        <dbReference type="Proteomes" id="UP000198778"/>
    </source>
</evidence>
<dbReference type="PANTHER" id="PTHR43394">
    <property type="entry name" value="ATP-DEPENDENT PERMEASE MDL1, MITOCHONDRIAL"/>
    <property type="match status" value="1"/>
</dbReference>
<evidence type="ECO:0000256" key="9">
    <source>
        <dbReference type="SAM" id="Phobius"/>
    </source>
</evidence>
<keyword evidence="7 9" id="KW-1133">Transmembrane helix</keyword>
<organism evidence="12 13">
    <name type="scientific">Alkalicoccus daliensis</name>
    <dbReference type="NCBI Taxonomy" id="745820"/>
    <lineage>
        <taxon>Bacteria</taxon>
        <taxon>Bacillati</taxon>
        <taxon>Bacillota</taxon>
        <taxon>Bacilli</taxon>
        <taxon>Bacillales</taxon>
        <taxon>Bacillaceae</taxon>
        <taxon>Alkalicoccus</taxon>
    </lineage>
</organism>
<feature type="transmembrane region" description="Helical" evidence="9">
    <location>
        <begin position="192"/>
        <end position="209"/>
    </location>
</feature>
<dbReference type="Gene3D" id="1.20.1560.10">
    <property type="entry name" value="ABC transporter type 1, transmembrane domain"/>
    <property type="match status" value="1"/>
</dbReference>